<dbReference type="GO" id="GO:0016301">
    <property type="term" value="F:kinase activity"/>
    <property type="evidence" value="ECO:0007669"/>
    <property type="project" value="UniProtKB-KW"/>
</dbReference>
<name>A0A2M8EZ12_9BACT</name>
<dbReference type="InterPro" id="IPR029056">
    <property type="entry name" value="Ribokinase-like"/>
</dbReference>
<feature type="domain" description="Carbohydrate kinase PfkB" evidence="3">
    <location>
        <begin position="2"/>
        <end position="303"/>
    </location>
</feature>
<organism evidence="4 5">
    <name type="scientific">Candidatus Roizmanbacteria bacterium CG_4_9_14_0_2_um_filter_39_13</name>
    <dbReference type="NCBI Taxonomy" id="1974839"/>
    <lineage>
        <taxon>Bacteria</taxon>
        <taxon>Candidatus Roizmaniibacteriota</taxon>
    </lineage>
</organism>
<dbReference type="PANTHER" id="PTHR10584">
    <property type="entry name" value="SUGAR KINASE"/>
    <property type="match status" value="1"/>
</dbReference>
<dbReference type="Proteomes" id="UP000231383">
    <property type="component" value="Unassembled WGS sequence"/>
</dbReference>
<dbReference type="EMBL" id="PFSC01000099">
    <property type="protein sequence ID" value="PJC31977.1"/>
    <property type="molecule type" value="Genomic_DNA"/>
</dbReference>
<comment type="caution">
    <text evidence="4">The sequence shown here is derived from an EMBL/GenBank/DDBJ whole genome shotgun (WGS) entry which is preliminary data.</text>
</comment>
<evidence type="ECO:0000256" key="2">
    <source>
        <dbReference type="ARBA" id="ARBA00022777"/>
    </source>
</evidence>
<gene>
    <name evidence="4" type="ORF">CO051_03585</name>
</gene>
<dbReference type="PANTHER" id="PTHR10584:SF166">
    <property type="entry name" value="RIBOKINASE"/>
    <property type="match status" value="1"/>
</dbReference>
<dbReference type="InterPro" id="IPR002173">
    <property type="entry name" value="Carboh/pur_kinase_PfkB_CS"/>
</dbReference>
<proteinExistence type="predicted"/>
<accession>A0A2M8EZ12</accession>
<dbReference type="InterPro" id="IPR011611">
    <property type="entry name" value="PfkB_dom"/>
</dbReference>
<evidence type="ECO:0000313" key="5">
    <source>
        <dbReference type="Proteomes" id="UP000231383"/>
    </source>
</evidence>
<dbReference type="Pfam" id="PF00294">
    <property type="entry name" value="PfkB"/>
    <property type="match status" value="1"/>
</dbReference>
<evidence type="ECO:0000259" key="3">
    <source>
        <dbReference type="Pfam" id="PF00294"/>
    </source>
</evidence>
<dbReference type="PROSITE" id="PS00584">
    <property type="entry name" value="PFKB_KINASES_2"/>
    <property type="match status" value="1"/>
</dbReference>
<keyword evidence="2" id="KW-0418">Kinase</keyword>
<dbReference type="SUPFAM" id="SSF53613">
    <property type="entry name" value="Ribokinase-like"/>
    <property type="match status" value="1"/>
</dbReference>
<evidence type="ECO:0000313" key="4">
    <source>
        <dbReference type="EMBL" id="PJC31977.1"/>
    </source>
</evidence>
<dbReference type="Gene3D" id="3.40.1190.20">
    <property type="match status" value="1"/>
</dbReference>
<keyword evidence="1" id="KW-0808">Transferase</keyword>
<sequence>MLDLMCFGTVSIDLYYKGESLTESGGRFELAIGGKYYVDHFYEGLGGGGANVAIGVAHAGLHAGLIAKIGNNLFKSIIYKKLDDEHIVHEEFCSIEEDYTNISSILLNTKGEKTIVNYRTPDQQLLKCEDDYDKIEKAESIYMANLANVSWEERLKILQFAKSRGKKVFANLNVTDCRRPLVEIISFIENIDVLIINGYEYADIVKSSYESIDFQSNIIEKFMPFTKNHLLVITNGKKGSYAYHDSKVYYQKAIVTTKVLDTTGAGDAFTAGFIASYIQTSDIQKSMKAGAEYAVRIIARLGAN</sequence>
<dbReference type="AlphaFoldDB" id="A0A2M8EZ12"/>
<protein>
    <recommendedName>
        <fullName evidence="3">Carbohydrate kinase PfkB domain-containing protein</fullName>
    </recommendedName>
</protein>
<evidence type="ECO:0000256" key="1">
    <source>
        <dbReference type="ARBA" id="ARBA00022679"/>
    </source>
</evidence>
<reference evidence="5" key="1">
    <citation type="submission" date="2017-09" db="EMBL/GenBank/DDBJ databases">
        <title>Depth-based differentiation of microbial function through sediment-hosted aquifers and enrichment of novel symbionts in the deep terrestrial subsurface.</title>
        <authorList>
            <person name="Probst A.J."/>
            <person name="Ladd B."/>
            <person name="Jarett J.K."/>
            <person name="Geller-Mcgrath D.E."/>
            <person name="Sieber C.M.K."/>
            <person name="Emerson J.B."/>
            <person name="Anantharaman K."/>
            <person name="Thomas B.C."/>
            <person name="Malmstrom R."/>
            <person name="Stieglmeier M."/>
            <person name="Klingl A."/>
            <person name="Woyke T."/>
            <person name="Ryan C.M."/>
            <person name="Banfield J.F."/>
        </authorList>
    </citation>
    <scope>NUCLEOTIDE SEQUENCE [LARGE SCALE GENOMIC DNA]</scope>
</reference>